<keyword evidence="7" id="KW-1185">Reference proteome</keyword>
<dbReference type="InterPro" id="IPR012334">
    <property type="entry name" value="Pectin_lyas_fold"/>
</dbReference>
<reference evidence="6 7" key="1">
    <citation type="submission" date="2016-04" db="EMBL/GenBank/DDBJ databases">
        <authorList>
            <consortium name="Pathogen Informatics"/>
        </authorList>
    </citation>
    <scope>NUCLEOTIDE SEQUENCE [LARGE SCALE GENOMIC DNA]</scope>
    <source>
        <strain evidence="6 7">H050680373</strain>
    </source>
</reference>
<feature type="region of interest" description="Disordered" evidence="4">
    <location>
        <begin position="4241"/>
        <end position="4265"/>
    </location>
</feature>
<evidence type="ECO:0000256" key="4">
    <source>
        <dbReference type="SAM" id="MobiDB-lite"/>
    </source>
</evidence>
<dbReference type="InterPro" id="IPR008638">
    <property type="entry name" value="FhaB/CdiA-like_TPS"/>
</dbReference>
<gene>
    <name evidence="6" type="primary">hxuA_12</name>
    <name evidence="6" type="ORF">SAMEA3906486_05514</name>
</gene>
<accession>A0A157SXX2</accession>
<evidence type="ECO:0000256" key="3">
    <source>
        <dbReference type="ARBA" id="ARBA00022729"/>
    </source>
</evidence>
<organism evidence="6 7">
    <name type="scientific">Bordetella ansorpii</name>
    <dbReference type="NCBI Taxonomy" id="288768"/>
    <lineage>
        <taxon>Bacteria</taxon>
        <taxon>Pseudomonadati</taxon>
        <taxon>Pseudomonadota</taxon>
        <taxon>Betaproteobacteria</taxon>
        <taxon>Burkholderiales</taxon>
        <taxon>Alcaligenaceae</taxon>
        <taxon>Bordetella</taxon>
    </lineage>
</organism>
<keyword evidence="2" id="KW-0964">Secreted</keyword>
<sequence>MIRMDTAARIGRLNFRRERHMGSMVGRDAKHQSGLKGGGALRLAPVALALAAAAGGFIGHGDAQAQAWFAASGSSKGAGFSTDARARAQSAGVGVGNGTAAQQAAARQKLDRSIGNLNVAAQAIAAQQAAQAAARDAAVATGGGIPDGLIDGGLKVDSNALTAGWRNAQAPVKSVANGKTTVTVQQTGDRAILNWETFNVGRNTTVDFRQQADWAVLNRVNDPQARPSQIEGTIRGDGTVMVVNRNGIVFGGGAQVDVRNLVAAAAKIGDQQFIDRGIYGTDSTVATFTEALGKIEVHQGAQIRTTVPATVTQGGGYTLLLGKDVEQAGTIHAPRGQALLAAGDSFVIRRGQGSEGNLASTTRGSEVLVSGGGTVRNTGLIQSPLGDVTLAANQVEQAGVLATTTSVDARGTIHLTATGADSAVTLREGAVNAILLDASTSTALDGQRDSLLAPSQVSSADIQAADRYRRDLSLVQIDSAGSVDFQTGTLTLATGGQVAARAGTRTLVRDGAQIDVSGAIGVPVSMESNNLKINIQGNEQRDAPGNRDSGKLANSDAWVDIRDLVYVPAGTGGYDSARWYTKGGLLEVGGYLSNRSVPASHWLAQGGLVRFDGGEVVTQAGSLINLSGGTLDVQSGRINMTWLRGEDGRLYTADRAPGDLLYKGVYRGYEAVSARWGEDATRYYYNPLIAPTSRFEPGYTVGRDAGTLVVSTASAVLEGRLVGETFQGARQTEAPLPEAEGYGQSHGAQSRPGQLVVGDWRYYYDARNRTLVPTLGATSQNIGRIVVEQDVASIAQELDLSAALPDNRKGVLRLDTALLDQSPLGAIRLAAREHIAIDATLNTAAGGSITLYAPQVDIRADVVSRGGSIQAGNVLNQPNGQRIENVGLAPQAGQATRLDVAEGVRLDASGLWSDGLDGAQALAASVHRHGGSVSLQGTGDVGSAEGSVIDVSAGGVLLPDGRLLGGRGGSVTLAANVLSDKTLPVGGRLAFDGQVQGFGIAGGGTLSVASAGVIVLGGQRQAAQGADALWLDAGLFQAGFAQYTVNGHGGVTVAEDAAIDVAMPVYRKTSGQTPAPGAARDAALSLWTPPLYDEDPAKAVLTQRQGASLTLRSERNGQGGAIEVSEGARVAVDPGQSITLRGADQMTVLGSLVAPGGRISIDDVRPDIAAFDGVANAKSVWIGEHAVLDVAGRSHVAMDRLGRRYGIVQDGGSIEIGGTLNWETGSLIAHGGRYMDRHLILRPGALLDASGTQAVLDLPGRGATTVASQGGNIILASANSLYLDGRLRAAAGGAQAAGGLLGVALGGAFYFKNSVSPEVLPPRSLMLSQVQGDSVLGEGVRAGDSDPALAYGTAALGVDRIQAGGFGSLSLFATTLIQGDVDLSLPQSLRLVGVPSVHDDAPAGTSLRLAAPHLFLDAAGFQIVEGGDSYTYPSEAIPGLTTGWLKRGHQARLDADLIDLRGALNFNHYDDVLIASRGDIRLHRNIPVSTGDGTLLSAPNTLTVVAAQLYPVTGAAGGITVGYGFRLDNVRNPDAVLTLRRADGTLPDQPYSAFGVLSIKAPTIEQGGVLRAPLGQITVSGTDIGPSKVSFLPGSVTSVSAVGLDMPYGGTADGINYRYAGAAIDPTPAGGRASDDRISRRVAIDGVEIAVEPGAVLDLSGGGELRGAAFVSGRGGSIDILAHAMADSNPAMGFASSGNGVYAIVPSFQGAYAPVVAESGAGLPAVGRQVTIEHALPGLAAGTYTLLPSSYALLPGAFRVEIGAAAPHASAVTARTRGGSLATQGFLGTAHTGQRNALANTLLVTPAAVVRRHAQYNETSYAQFLLADAARRGIPRAMLPADAATLTLTLGAGAGMNGRQALRVDGEARFAPAAGSAGYGGTLTVSGAAEGIEVLAPGQSPILGERAAAVSASALNALAPVRMVVGGALYGTYGSGRQGLGSGSDGGNVIVRNGVTLQAAEIVLASGAAGRIVVEPGATLSTLRQGAMPMDARNGLLIETQGTGALVVSNGDVTLLPPSFENATRIELGACLSQCEGMARIVSEGSIAVATNGVFSMGEAVEYGTRNLMLSVSSLNLGSTQSLAAAQAAGVLPPGMAMSQDVLDRLLRGNTALGTPALESLILTAGESVNVFGSMLLDTRVANGASSLQRLVLGAPAIHGYGAADDTATIRANELVWAGSLTADPATGIPGYDTPAAPGGAVLDRLGDGTLAISADVIRFDAAPYRTATSLVPANRLVLGFSALTLDAATRITAQDTGSLAVHHAVDGYEAGRGWQYRGGDIVVRTPLLTAEAGAVLDVRASGALTVRGTGAAPGTSNALGGSLSLAARRISLDTTVALPSGKLTLDAQQDIVLGDAAHLDLAGREIVMHDVKQYSWGGDLVMKSAEGDITQAAGSVIDLSARYNRGGRLQASALGASAGYLDLAGAVLGSASGLYDAGGTYVPYDAAEITLRAQTLADFQGLNTRLNDGGAFGARRFQVKQGDLTVGDEVRARHVEIVADGGSLTVNGRIDASGVQVGSIYLAAQRDLTINGQLDAHGTHLRRDSYGKIIDSPNRAIIDLTSRQGTLALGAGASFDLRAGTAQPERHDGVMRGTLDLNVLRTGGNDARGALAGSGDGANGVALNVAGTPVIQGAGLVAVNAFRRYTDAPLAAELDINHKRPQLISQGYFGNEEQGIHKENLDFMQLASGNAALGDTLSRLGARLRPGVEIASATADGDLTVVGDLDLSGYRYGPHADISRRGFGEPGVLVLRAGGNLNIHGSINDGFAPPPDTPDDKEGWLLVEGRYNPTTGQTPFGGDLVIPVDSVTLDTGTVFPAGRALNYDLPAQAATLPAGTELPVGVTLAGELALSAGLVLTGQVTLADGTVLAAGTVLQNAVTLGSGAQLGAGFRLRSAASVQAFTWPKGIALPTALTARGQIVLARGAIIPSQTKVELPGDAPVNLRPVDSDGTQGRNWAVAPMLPAGATSWDLTLVAGSDLESADVRSRNALGTGDIVLADTHYGRLASFTRRTIIGGDMRLSEAAAIAYGVPELAGKTAAEAQAWFQETYGMGWMDWFGESFEDFCSHDGGNCTASSGPRLTQAWVDANAMPELLGMTYAEAENWFQTNYQLGWMDWFGISFEDSCATAGFCVGDAGSEPEVITEYAYRYGTPSFSVLRTGTGDLSMAAGRDVGMMSVYGVYTAGTPTSVGAADARFELARGGVTEGSALGPYQDSGFAEAMSVYRAWYPDQGGNLTVSAGRDVYGDAWGDNAQNGVSYPGQDWSRQASSAVGNWLWRQGGQDIPGVQDIATSWWINFGTYANRFERVDGQPRLVGFTGFGTLGGGNLSLSADRHAGVREARGDALVSLSDATPRSQGLVAAVGSSGRVVDGELVLTGGGDLDLRIGGALNPNVRATQQSDGATGNGGAFRSGGGSIDHLDLNGVLTNLRGNLTLSAGKVGAVSRYYGDGAGLRASDPFALSGGLGMGGPVLMLGDAPAWLQTRGDLVLAGTGDPGRTQLLNTTPYGKIGAAEPESAGGESWFSLWTGATAVNLLSAGGNLVPISVHGNYEQGSNLGWEVTHYASSSTVANYYIVYPSVLRAVAADGNVILPVVPTNLSSRRYTLMLAPSASGELSFLAGGSVLANGGPAVTLSGADATLPNPLRPAFASGLLSAADTLSNTSKDAIRGASNGSYPLFVFGPNSPQERALHAGDGTPARFYAVDGDVVGVKAGSTTSMLNRGYQDWTTVSLAQWFEAATPLAVRAGRDILDFNGIALHNNASDVSVVQAGRDIVHAGFTVAGPGAVVLQAGRQFRQDDVASVRSLGPLVRGDTRPGASIAVLAGVGAAGPDYTGFLARYLDAANAMTSEPGNGLDSQPGRVAQTYGGELTLAGWLRAQYGYAGTTEDAPAELARRQALRDADTEQPYRSLAEDYRQESQLYLVNWLRDVQGYEGDADGARAALEALAPAQRESYARQLFFAELRKGGREYNDEAGPRFGSYLRGRRAVSAFFPEMDAQGRAVSYGGDFTMYGGAGLHTDFGGGIQVLTPGGLQLVGLEGEAPPSTAGVVTQGRGDIEMYAQSSILLGQSRIMTTFGGHVLAWSAEGDINAGRGAKTTVVYTPPRRVYDAVGNVALSPTVPSSGAGIATLNPIPEVPAGDVDLIAPLGTIDAGEAGIRVSGNVNIAALQVVNAANIQVQGESKGIPVVAAVNVGALTSASAAATSAATSAQDAVARSRAAAQKALPSIISVQVLGFGNEPASRPALPPGGSAPRAVEPSADAGGRVRVLGHGDTLRPELMAHLTDEQRRLLAQER</sequence>
<dbReference type="OrthoDB" id="8672993at2"/>
<comment type="subcellular location">
    <subcellularLocation>
        <location evidence="1">Secreted</location>
    </subcellularLocation>
</comment>
<dbReference type="SMART" id="SM00912">
    <property type="entry name" value="Haemagg_act"/>
    <property type="match status" value="1"/>
</dbReference>
<feature type="domain" description="Filamentous haemagglutinin FhaB/tRNA nuclease CdiA-like TPS" evidence="5">
    <location>
        <begin position="158"/>
        <end position="272"/>
    </location>
</feature>
<dbReference type="GO" id="GO:0005576">
    <property type="term" value="C:extracellular region"/>
    <property type="evidence" value="ECO:0007669"/>
    <property type="project" value="UniProtKB-SubCell"/>
</dbReference>
<dbReference type="EMBL" id="FKIF01000010">
    <property type="protein sequence ID" value="SAI74796.1"/>
    <property type="molecule type" value="Genomic_DNA"/>
</dbReference>
<name>A0A157SXX2_9BORD</name>
<dbReference type="SUPFAM" id="SSF51126">
    <property type="entry name" value="Pectin lyase-like"/>
    <property type="match status" value="1"/>
</dbReference>
<dbReference type="Pfam" id="PF12545">
    <property type="entry name" value="DUF3739"/>
    <property type="match status" value="1"/>
</dbReference>
<evidence type="ECO:0000313" key="7">
    <source>
        <dbReference type="Proteomes" id="UP000076848"/>
    </source>
</evidence>
<keyword evidence="3" id="KW-0732">Signal</keyword>
<dbReference type="Gene3D" id="2.160.20.10">
    <property type="entry name" value="Single-stranded right-handed beta-helix, Pectin lyase-like"/>
    <property type="match status" value="2"/>
</dbReference>
<evidence type="ECO:0000256" key="1">
    <source>
        <dbReference type="ARBA" id="ARBA00004613"/>
    </source>
</evidence>
<dbReference type="InterPro" id="IPR021026">
    <property type="entry name" value="Filamn_hemagglutn_DUF3739"/>
</dbReference>
<dbReference type="InterPro" id="IPR011050">
    <property type="entry name" value="Pectin_lyase_fold/virulence"/>
</dbReference>
<dbReference type="PANTHER" id="PTHR12338:SF8">
    <property type="entry name" value="HEME_HEMOPEXIN-BINDING PROTEIN"/>
    <property type="match status" value="1"/>
</dbReference>
<dbReference type="InterPro" id="IPR050909">
    <property type="entry name" value="Bact_Autotransporter_VF"/>
</dbReference>
<evidence type="ECO:0000259" key="5">
    <source>
        <dbReference type="SMART" id="SM00912"/>
    </source>
</evidence>
<dbReference type="PANTHER" id="PTHR12338">
    <property type="entry name" value="AUTOTRANSPORTER"/>
    <property type="match status" value="1"/>
</dbReference>
<evidence type="ECO:0000256" key="2">
    <source>
        <dbReference type="ARBA" id="ARBA00022525"/>
    </source>
</evidence>
<dbReference type="Pfam" id="PF05860">
    <property type="entry name" value="TPS"/>
    <property type="match status" value="1"/>
</dbReference>
<evidence type="ECO:0000313" key="6">
    <source>
        <dbReference type="EMBL" id="SAI74796.1"/>
    </source>
</evidence>
<proteinExistence type="predicted"/>
<protein>
    <submittedName>
        <fullName evidence="6">Heme:hemopexin utilization protein A</fullName>
    </submittedName>
</protein>
<dbReference type="Proteomes" id="UP000076848">
    <property type="component" value="Unassembled WGS sequence"/>
</dbReference>
<dbReference type="NCBIfam" id="TIGR01901">
    <property type="entry name" value="adhes_NPXG"/>
    <property type="match status" value="1"/>
</dbReference>
<dbReference type="STRING" id="288768.SAMEA3906486_05514"/>